<dbReference type="RefSeq" id="WP_101751153.1">
    <property type="nucleotide sequence ID" value="NZ_CP025430.1"/>
</dbReference>
<proteinExistence type="predicted"/>
<sequence length="179" mass="19020">MKALLDANVLYPTVLREVLADVAAAGLYQPLWSQRLLEEWRHVAARQGADVAAVAGAEIALLTDRFPAAMVSDQGSRSAGLDLPDPADAHVIEAALNAGAELIVTANLRDFPRPQLAAVGLRAVHPDPFLLDLFAHDPDPVAAAVHAAHAKAERLGGAMPLAQMMKRARLPRLGRALAR</sequence>
<organism evidence="2 3">
    <name type="scientific">Paracoccus zhejiangensis</name>
    <dbReference type="NCBI Taxonomy" id="1077935"/>
    <lineage>
        <taxon>Bacteria</taxon>
        <taxon>Pseudomonadati</taxon>
        <taxon>Pseudomonadota</taxon>
        <taxon>Alphaproteobacteria</taxon>
        <taxon>Rhodobacterales</taxon>
        <taxon>Paracoccaceae</taxon>
        <taxon>Paracoccus</taxon>
    </lineage>
</organism>
<dbReference type="SUPFAM" id="SSF88723">
    <property type="entry name" value="PIN domain-like"/>
    <property type="match status" value="1"/>
</dbReference>
<dbReference type="EMBL" id="CP025430">
    <property type="protein sequence ID" value="AUH63111.1"/>
    <property type="molecule type" value="Genomic_DNA"/>
</dbReference>
<dbReference type="Proteomes" id="UP000234530">
    <property type="component" value="Chromosome"/>
</dbReference>
<evidence type="ECO:0000259" key="1">
    <source>
        <dbReference type="Pfam" id="PF13470"/>
    </source>
</evidence>
<protein>
    <submittedName>
        <fullName evidence="2">PIN domain-containing protein</fullName>
    </submittedName>
</protein>
<dbReference type="KEGG" id="pzh:CX676_02180"/>
<dbReference type="Pfam" id="PF13470">
    <property type="entry name" value="PIN_3"/>
    <property type="match status" value="1"/>
</dbReference>
<name>A0A2H5EUZ8_9RHOB</name>
<dbReference type="NCBIfam" id="NF046100">
    <property type="entry name" value="RSP_2648_fam_PIN"/>
    <property type="match status" value="1"/>
</dbReference>
<gene>
    <name evidence="2" type="ORF">CX676_02180</name>
</gene>
<reference evidence="2 3" key="1">
    <citation type="journal article" date="2013" name="Antonie Van Leeuwenhoek">
        <title>Paracoccus zhejiangensis sp. nov., isolated from activated sludge in wastewater-treatment system.</title>
        <authorList>
            <person name="Wu Z.G."/>
            <person name="Zhang D.F."/>
            <person name="Liu Y.L."/>
            <person name="Wang F."/>
            <person name="Jiang X."/>
            <person name="Li C."/>
            <person name="Li S.P."/>
            <person name="Hong Q."/>
            <person name="Li W.J."/>
        </authorList>
    </citation>
    <scope>NUCLEOTIDE SEQUENCE [LARGE SCALE GENOMIC DNA]</scope>
    <source>
        <strain evidence="2 3">J6</strain>
    </source>
</reference>
<evidence type="ECO:0000313" key="2">
    <source>
        <dbReference type="EMBL" id="AUH63111.1"/>
    </source>
</evidence>
<evidence type="ECO:0000313" key="3">
    <source>
        <dbReference type="Proteomes" id="UP000234530"/>
    </source>
</evidence>
<accession>A0A2H5EUZ8</accession>
<feature type="domain" description="PIN" evidence="1">
    <location>
        <begin position="2"/>
        <end position="108"/>
    </location>
</feature>
<dbReference type="InterPro" id="IPR002716">
    <property type="entry name" value="PIN_dom"/>
</dbReference>
<dbReference type="OrthoDB" id="211933at2"/>
<dbReference type="AlphaFoldDB" id="A0A2H5EUZ8"/>
<keyword evidence="3" id="KW-1185">Reference proteome</keyword>
<dbReference type="InterPro" id="IPR029060">
    <property type="entry name" value="PIN-like_dom_sf"/>
</dbReference>